<organism evidence="2 3">
    <name type="scientific">Adhaeribacter terrigena</name>
    <dbReference type="NCBI Taxonomy" id="2793070"/>
    <lineage>
        <taxon>Bacteria</taxon>
        <taxon>Pseudomonadati</taxon>
        <taxon>Bacteroidota</taxon>
        <taxon>Cytophagia</taxon>
        <taxon>Cytophagales</taxon>
        <taxon>Hymenobacteraceae</taxon>
        <taxon>Adhaeribacter</taxon>
    </lineage>
</organism>
<reference evidence="2 3" key="1">
    <citation type="submission" date="2020-12" db="EMBL/GenBank/DDBJ databases">
        <title>Bacterial novel species Adhaeribacter sp. BT258 isolated from soil.</title>
        <authorList>
            <person name="Jung H.-Y."/>
        </authorList>
    </citation>
    <scope>NUCLEOTIDE SEQUENCE [LARGE SCALE GENOMIC DNA]</scope>
    <source>
        <strain evidence="2 3">BT258</strain>
    </source>
</reference>
<proteinExistence type="predicted"/>
<feature type="signal peptide" evidence="1">
    <location>
        <begin position="1"/>
        <end position="20"/>
    </location>
</feature>
<keyword evidence="1" id="KW-0732">Signal</keyword>
<evidence type="ECO:0000313" key="2">
    <source>
        <dbReference type="EMBL" id="MBK0403961.1"/>
    </source>
</evidence>
<comment type="caution">
    <text evidence="2">The sequence shown here is derived from an EMBL/GenBank/DDBJ whole genome shotgun (WGS) entry which is preliminary data.</text>
</comment>
<gene>
    <name evidence="2" type="ORF">I5M27_13280</name>
</gene>
<dbReference type="EMBL" id="JAEHFX010000007">
    <property type="protein sequence ID" value="MBK0403961.1"/>
    <property type="molecule type" value="Genomic_DNA"/>
</dbReference>
<sequence>MNKIFYVFFIVIFSWSATQAQHLITDANVALKPGIYRNFSEFKHNKPSINLPENHKISRSGPKSVSSKAVFRRRPLEKTEIYGFCDGKNIYVYPRLADVSKKPATFNKITYLGRYATYASKSKYEVPSASSASGTMPVTDKAEYALDMGMGQFIALTPEKVAKLIADDVELSAAFKKQSFKKKHLTDYIIRYAQKHPEIPTPQLNVKSPEIAPVRNAPIELE</sequence>
<dbReference type="Proteomes" id="UP000644147">
    <property type="component" value="Unassembled WGS sequence"/>
</dbReference>
<name>A0ABS1C3H0_9BACT</name>
<evidence type="ECO:0000313" key="3">
    <source>
        <dbReference type="Proteomes" id="UP000644147"/>
    </source>
</evidence>
<dbReference type="RefSeq" id="WP_200506804.1">
    <property type="nucleotide sequence ID" value="NZ_JAEHFX010000007.1"/>
</dbReference>
<evidence type="ECO:0000256" key="1">
    <source>
        <dbReference type="SAM" id="SignalP"/>
    </source>
</evidence>
<feature type="chain" id="PRO_5047131993" evidence="1">
    <location>
        <begin position="21"/>
        <end position="222"/>
    </location>
</feature>
<accession>A0ABS1C3H0</accession>
<keyword evidence="3" id="KW-1185">Reference proteome</keyword>
<protein>
    <submittedName>
        <fullName evidence="2">Uncharacterized protein</fullName>
    </submittedName>
</protein>